<organism evidence="1 2">
    <name type="scientific">Candidatus Methanocrinis natronophilus</name>
    <dbReference type="NCBI Taxonomy" id="3033396"/>
    <lineage>
        <taxon>Archaea</taxon>
        <taxon>Methanobacteriati</taxon>
        <taxon>Methanobacteriota</taxon>
        <taxon>Stenosarchaea group</taxon>
        <taxon>Methanomicrobia</taxon>
        <taxon>Methanotrichales</taxon>
        <taxon>Methanotrichaceae</taxon>
        <taxon>Methanocrinis</taxon>
    </lineage>
</organism>
<accession>A0ABT5X7K1</accession>
<name>A0ABT5X7K1_9EURY</name>
<proteinExistence type="predicted"/>
<evidence type="ECO:0000313" key="2">
    <source>
        <dbReference type="Proteomes" id="UP001220010"/>
    </source>
</evidence>
<dbReference type="EMBL" id="JARFPK010000016">
    <property type="protein sequence ID" value="MDF0590651.1"/>
    <property type="molecule type" value="Genomic_DNA"/>
</dbReference>
<comment type="caution">
    <text evidence="1">The sequence shown here is derived from an EMBL/GenBank/DDBJ whole genome shotgun (WGS) entry which is preliminary data.</text>
</comment>
<keyword evidence="2" id="KW-1185">Reference proteome</keyword>
<gene>
    <name evidence="1" type="ORF">P0O15_05620</name>
</gene>
<sequence length="84" mass="9820">MKYPSRLCAVGIFVWLVGLEMTEMAHESGDVWDVDLPEMKIDKTQIKEQAKKYRMGNVPLGLGRVMNRDEFEDYKMEVLSRRLP</sequence>
<dbReference type="RefSeq" id="WP_316966400.1">
    <property type="nucleotide sequence ID" value="NZ_JARFPK010000016.1"/>
</dbReference>
<reference evidence="1 2" key="1">
    <citation type="submission" date="2023-03" db="EMBL/GenBank/DDBJ databases">
        <title>WGS of Methanotrichaceae archaeon Mx.</title>
        <authorList>
            <person name="Sorokin D.Y."/>
            <person name="Merkel A.Y."/>
        </authorList>
    </citation>
    <scope>NUCLEOTIDE SEQUENCE [LARGE SCALE GENOMIC DNA]</scope>
    <source>
        <strain evidence="1 2">Mx</strain>
    </source>
</reference>
<dbReference type="Proteomes" id="UP001220010">
    <property type="component" value="Unassembled WGS sequence"/>
</dbReference>
<protein>
    <submittedName>
        <fullName evidence="1">Uncharacterized protein</fullName>
    </submittedName>
</protein>
<evidence type="ECO:0000313" key="1">
    <source>
        <dbReference type="EMBL" id="MDF0590651.1"/>
    </source>
</evidence>